<comment type="caution">
    <text evidence="4">The sequence shown here is derived from an EMBL/GenBank/DDBJ whole genome shotgun (WGS) entry which is preliminary data.</text>
</comment>
<name>A0A9W8CK92_9FUNG</name>
<feature type="coiled-coil region" evidence="1">
    <location>
        <begin position="134"/>
        <end position="260"/>
    </location>
</feature>
<protein>
    <submittedName>
        <fullName evidence="4">Uncharacterized protein</fullName>
    </submittedName>
</protein>
<proteinExistence type="predicted"/>
<dbReference type="EMBL" id="JANBOH010000121">
    <property type="protein sequence ID" value="KAJ1645159.1"/>
    <property type="molecule type" value="Genomic_DNA"/>
</dbReference>
<keyword evidence="5" id="KW-1185">Reference proteome</keyword>
<evidence type="ECO:0000256" key="3">
    <source>
        <dbReference type="SAM" id="Phobius"/>
    </source>
</evidence>
<keyword evidence="1" id="KW-0175">Coiled coil</keyword>
<dbReference type="Gene3D" id="1.10.287.1490">
    <property type="match status" value="1"/>
</dbReference>
<dbReference type="Proteomes" id="UP001145021">
    <property type="component" value="Unassembled WGS sequence"/>
</dbReference>
<feature type="compositionally biased region" description="Low complexity" evidence="2">
    <location>
        <begin position="75"/>
        <end position="99"/>
    </location>
</feature>
<organism evidence="4 5">
    <name type="scientific">Coemansia asiatica</name>
    <dbReference type="NCBI Taxonomy" id="1052880"/>
    <lineage>
        <taxon>Eukaryota</taxon>
        <taxon>Fungi</taxon>
        <taxon>Fungi incertae sedis</taxon>
        <taxon>Zoopagomycota</taxon>
        <taxon>Kickxellomycotina</taxon>
        <taxon>Kickxellomycetes</taxon>
        <taxon>Kickxellales</taxon>
        <taxon>Kickxellaceae</taxon>
        <taxon>Coemansia</taxon>
    </lineage>
</organism>
<feature type="compositionally biased region" description="Low complexity" evidence="2">
    <location>
        <begin position="28"/>
        <end position="41"/>
    </location>
</feature>
<gene>
    <name evidence="4" type="ORF">LPJ64_003227</name>
</gene>
<sequence>MSYHRYHSRVSPATVTATATDTDPDLPPSISSSPSISPSPLKDTASWPRRRNPLPTALLYHGLSPRRKQKSQFMSAKSTDSSSGSSAISTSPDTSSVSSESFWDSDTISAYSNGAHSSSPFSDDPGDALLALQAKHYKRTINDLTRRVESSETEIARHLVQISMLEEHIEDMRRQSVSDKHEFQQQQNAVRWQEEQLRIKQEEISKMQRKHASVLSVSENKHRELIDELKAKLASADDEIRQLTQRIRDMARLLERSQMEEQECQRRCVYLDKQLSDARMIAAEATRLSTDLTEQLSERAAYTGDLEQRITSLISCFSSASASSVSAMRDPNKSDSITFCRNGHGSSRSGIMTSLHAEIAQATQFTGQLNMHPSFQPRPSDAEPLLDDICNNYNHSGILNNDHNDCEASCVFSTAANPFLLPKCAARSASQSSSISNRRRSSDAAAFAAGHQTLLTGAGSEGHLYWLAVYAHMIWSFYLRLWVWPVWRCICLILGIFMDILACRPIVRALLGMLLFPYKTVCQAVDRKERQA</sequence>
<keyword evidence="3" id="KW-0472">Membrane</keyword>
<evidence type="ECO:0000313" key="5">
    <source>
        <dbReference type="Proteomes" id="UP001145021"/>
    </source>
</evidence>
<evidence type="ECO:0000256" key="2">
    <source>
        <dbReference type="SAM" id="MobiDB-lite"/>
    </source>
</evidence>
<reference evidence="4" key="1">
    <citation type="submission" date="2022-07" db="EMBL/GenBank/DDBJ databases">
        <title>Phylogenomic reconstructions and comparative analyses of Kickxellomycotina fungi.</title>
        <authorList>
            <person name="Reynolds N.K."/>
            <person name="Stajich J.E."/>
            <person name="Barry K."/>
            <person name="Grigoriev I.V."/>
            <person name="Crous P."/>
            <person name="Smith M.E."/>
        </authorList>
    </citation>
    <scope>NUCLEOTIDE SEQUENCE</scope>
    <source>
        <strain evidence="4">NBRC 105413</strain>
    </source>
</reference>
<evidence type="ECO:0000313" key="4">
    <source>
        <dbReference type="EMBL" id="KAJ1645159.1"/>
    </source>
</evidence>
<accession>A0A9W8CK92</accession>
<keyword evidence="3" id="KW-0812">Transmembrane</keyword>
<dbReference type="AlphaFoldDB" id="A0A9W8CK92"/>
<feature type="compositionally biased region" description="Low complexity" evidence="2">
    <location>
        <begin position="12"/>
        <end position="21"/>
    </location>
</feature>
<evidence type="ECO:0000256" key="1">
    <source>
        <dbReference type="SAM" id="Coils"/>
    </source>
</evidence>
<keyword evidence="3" id="KW-1133">Transmembrane helix</keyword>
<feature type="transmembrane region" description="Helical" evidence="3">
    <location>
        <begin position="490"/>
        <end position="511"/>
    </location>
</feature>
<feature type="region of interest" description="Disordered" evidence="2">
    <location>
        <begin position="1"/>
        <end position="99"/>
    </location>
</feature>